<evidence type="ECO:0000313" key="3">
    <source>
        <dbReference type="EMBL" id="ALG81969.1"/>
    </source>
</evidence>
<dbReference type="Proteomes" id="UP000060390">
    <property type="component" value="Chromosome"/>
</dbReference>
<evidence type="ECO:0000259" key="1">
    <source>
        <dbReference type="Pfam" id="PF08241"/>
    </source>
</evidence>
<dbReference type="OrthoDB" id="1018at2157"/>
<dbReference type="RefSeq" id="WP_050048312.1">
    <property type="nucleotide sequence ID" value="NZ_CP008874.1"/>
</dbReference>
<accession>A0A0F7PE08</accession>
<keyword evidence="5" id="KW-1185">Reference proteome</keyword>
<protein>
    <submittedName>
        <fullName evidence="2">Menaquinone biosynthesis methyltransferase UbiE</fullName>
    </submittedName>
</protein>
<sequence>MHDVPVFDRVAPIYDALLPGTAREPLDDGLSYAERDLSTLVDLGGGTGRAARALAHEPIVFDGSQGMLRKARNQGMAAIRGDVRHLPFPDASLDAVISVDAVHHFPAVPTVVEDVFRTLAVGGVFVVREFDPDTLRGTALVAGERLVGFASTFYTVDELDGVLDAAGFDTIVEERGFVYTLVGVKPDPK</sequence>
<dbReference type="AlphaFoldDB" id="A0A0F7PE08"/>
<dbReference type="CDD" id="cd02440">
    <property type="entry name" value="AdoMet_MTases"/>
    <property type="match status" value="1"/>
</dbReference>
<dbReference type="EMBL" id="CP011564">
    <property type="protein sequence ID" value="ALG81969.1"/>
    <property type="molecule type" value="Genomic_DNA"/>
</dbReference>
<reference evidence="3 4" key="3">
    <citation type="journal article" date="2016" name="Stand. Genomic Sci.">
        <title>Complete genome sequence of 'Halanaeroarchaeum sulfurireducens' M27-SA2, a sulfur-reducing and acetate-oxidizing haloarchaeon from the deep-sea hypersaline anoxic lake Medee.</title>
        <authorList>
            <person name="Messina E."/>
            <person name="Sorokin D.Y."/>
            <person name="Kublanov I.V."/>
            <person name="Toshchakov S."/>
            <person name="Lopatina A."/>
            <person name="Arcadi E."/>
            <person name="Smedile F."/>
            <person name="La Spada G."/>
            <person name="La Cono V."/>
            <person name="Yakimov M.M."/>
        </authorList>
    </citation>
    <scope>NUCLEOTIDE SEQUENCE [LARGE SCALE GENOMIC DNA]</scope>
    <source>
        <strain evidence="3 4">M27-SA2</strain>
    </source>
</reference>
<dbReference type="GO" id="GO:0032259">
    <property type="term" value="P:methylation"/>
    <property type="evidence" value="ECO:0007669"/>
    <property type="project" value="UniProtKB-KW"/>
</dbReference>
<feature type="domain" description="Methyltransferase type 11" evidence="1">
    <location>
        <begin position="41"/>
        <end position="127"/>
    </location>
</feature>
<keyword evidence="2" id="KW-0489">Methyltransferase</keyword>
<dbReference type="PANTHER" id="PTHR43591">
    <property type="entry name" value="METHYLTRANSFERASE"/>
    <property type="match status" value="1"/>
</dbReference>
<dbReference type="GO" id="GO:0008757">
    <property type="term" value="F:S-adenosylmethionine-dependent methyltransferase activity"/>
    <property type="evidence" value="ECO:0007669"/>
    <property type="project" value="InterPro"/>
</dbReference>
<evidence type="ECO:0000313" key="5">
    <source>
        <dbReference type="Proteomes" id="UP000069906"/>
    </source>
</evidence>
<reference evidence="2 5" key="1">
    <citation type="journal article" date="2015" name="ISME J.">
        <title>Elemental sulfur and acetate can support life of a novel strictly anaerobic haloarchaeon.</title>
        <authorList>
            <person name="Sorokin D.Y."/>
            <person name="Kublanov I.V."/>
            <person name="Gavrilov S.N."/>
            <person name="Rojo D."/>
            <person name="Roman P."/>
            <person name="Golyshin P.N."/>
            <person name="Slepak V.Z."/>
            <person name="Smedile F."/>
            <person name="Ferrer M."/>
            <person name="Messina E."/>
            <person name="La Cono V."/>
            <person name="Yakimov M.M."/>
        </authorList>
    </citation>
    <scope>NUCLEOTIDE SEQUENCE [LARGE SCALE GENOMIC DNA]</scope>
    <source>
        <strain evidence="2 5">HSR2</strain>
    </source>
</reference>
<name>A0A0F7PE08_9EURY</name>
<keyword evidence="2" id="KW-0808">Transferase</keyword>
<evidence type="ECO:0000313" key="2">
    <source>
        <dbReference type="EMBL" id="AKH97573.1"/>
    </source>
</evidence>
<evidence type="ECO:0000313" key="4">
    <source>
        <dbReference type="Proteomes" id="UP000060390"/>
    </source>
</evidence>
<dbReference type="InterPro" id="IPR029063">
    <property type="entry name" value="SAM-dependent_MTases_sf"/>
</dbReference>
<dbReference type="Proteomes" id="UP000069906">
    <property type="component" value="Chromosome"/>
</dbReference>
<dbReference type="Pfam" id="PF08241">
    <property type="entry name" value="Methyltransf_11"/>
    <property type="match status" value="1"/>
</dbReference>
<dbReference type="KEGG" id="hsf:HLASA_1074"/>
<organism evidence="2 5">
    <name type="scientific">Halanaeroarchaeum sulfurireducens</name>
    <dbReference type="NCBI Taxonomy" id="1604004"/>
    <lineage>
        <taxon>Archaea</taxon>
        <taxon>Methanobacteriati</taxon>
        <taxon>Methanobacteriota</taxon>
        <taxon>Stenosarchaea group</taxon>
        <taxon>Halobacteria</taxon>
        <taxon>Halobacteriales</taxon>
        <taxon>Halobacteriaceae</taxon>
        <taxon>Halanaeroarchaeum</taxon>
    </lineage>
</organism>
<dbReference type="HOGENOM" id="CLU_090236_1_0_2"/>
<dbReference type="SUPFAM" id="SSF53335">
    <property type="entry name" value="S-adenosyl-L-methionine-dependent methyltransferases"/>
    <property type="match status" value="1"/>
</dbReference>
<reference evidence="4" key="2">
    <citation type="submission" date="2015-05" db="EMBL/GenBank/DDBJ databases">
        <title>Complete genome sequence of Halanaeroarchaeum sulfurireducens type strain M27-SA2, a sulfate-reducer haloarchaeon from marine anoxic lake Medee.</title>
        <authorList>
            <person name="Messina E."/>
            <person name="Kublanov I.V."/>
            <person name="Toshchakov S."/>
            <person name="Arcadi E."/>
            <person name="La Spada G."/>
            <person name="La Cono V."/>
            <person name="Yakimov M.M."/>
        </authorList>
    </citation>
    <scope>NUCLEOTIDE SEQUENCE [LARGE SCALE GENOMIC DNA]</scope>
    <source>
        <strain evidence="4">M27-SA2</strain>
    </source>
</reference>
<dbReference type="STRING" id="1604004.HLASA_1074"/>
<gene>
    <name evidence="2" type="primary">ubiE1</name>
    <name evidence="3" type="ORF">HLASA_1074</name>
    <name evidence="2" type="ORF">HLASF_1085</name>
</gene>
<dbReference type="EMBL" id="CP008874">
    <property type="protein sequence ID" value="AKH97573.1"/>
    <property type="molecule type" value="Genomic_DNA"/>
</dbReference>
<dbReference type="GeneID" id="26010428"/>
<dbReference type="KEGG" id="hsu:HLASF_1085"/>
<dbReference type="InterPro" id="IPR013216">
    <property type="entry name" value="Methyltransf_11"/>
</dbReference>
<proteinExistence type="predicted"/>
<dbReference type="Gene3D" id="3.40.50.150">
    <property type="entry name" value="Vaccinia Virus protein VP39"/>
    <property type="match status" value="1"/>
</dbReference>